<protein>
    <recommendedName>
        <fullName evidence="3">IDEAL domain-containing protein</fullName>
    </recommendedName>
</protein>
<dbReference type="KEGG" id="pasa:BAOM_0697"/>
<organism evidence="1 2">
    <name type="scientific">Peribacillus asahii</name>
    <dbReference type="NCBI Taxonomy" id="228899"/>
    <lineage>
        <taxon>Bacteria</taxon>
        <taxon>Bacillati</taxon>
        <taxon>Bacillota</taxon>
        <taxon>Bacilli</taxon>
        <taxon>Bacillales</taxon>
        <taxon>Bacillaceae</taxon>
        <taxon>Peribacillus</taxon>
    </lineage>
</organism>
<reference evidence="1 2" key="1">
    <citation type="submission" date="2018-01" db="EMBL/GenBank/DDBJ databases">
        <title>Bacillus asahii Genome sequencing and assembly.</title>
        <authorList>
            <person name="Jiang H."/>
            <person name="Feng Y."/>
            <person name="Zhao F."/>
            <person name="Lin X."/>
        </authorList>
    </citation>
    <scope>NUCLEOTIDE SEQUENCE [LARGE SCALE GENOMIC DNA]</scope>
    <source>
        <strain evidence="1 2">OM18</strain>
    </source>
</reference>
<dbReference type="OrthoDB" id="2887191at2"/>
<dbReference type="Proteomes" id="UP000283095">
    <property type="component" value="Chromosome"/>
</dbReference>
<evidence type="ECO:0000313" key="1">
    <source>
        <dbReference type="EMBL" id="AZV41329.1"/>
    </source>
</evidence>
<dbReference type="AlphaFoldDB" id="A0A3T0KLP5"/>
<gene>
    <name evidence="1" type="ORF">BAOM_0697</name>
</gene>
<dbReference type="RefSeq" id="WP_127759040.1">
    <property type="nucleotide sequence ID" value="NZ_CP026095.1"/>
</dbReference>
<evidence type="ECO:0000313" key="2">
    <source>
        <dbReference type="Proteomes" id="UP000283095"/>
    </source>
</evidence>
<dbReference type="EMBL" id="CP026095">
    <property type="protein sequence ID" value="AZV41329.1"/>
    <property type="molecule type" value="Genomic_DNA"/>
</dbReference>
<name>A0A3T0KLP5_9BACI</name>
<evidence type="ECO:0008006" key="3">
    <source>
        <dbReference type="Google" id="ProtNLM"/>
    </source>
</evidence>
<sequence>MDLIVSSENGIKVECLEYGYKKENLVSHSKTLQCGDVLTVSNKGKYVVGVGWFVLISVNKKIKDYMWTKELEEAIHSNKTMPIIDCMLDYFNVSFQLDRALESRNKQLFLSLSEKKTKLSFLYNRISGKLPVGL</sequence>
<proteinExistence type="predicted"/>
<accession>A0A3T0KLP5</accession>